<keyword evidence="1" id="KW-1133">Transmembrane helix</keyword>
<reference evidence="2 3" key="1">
    <citation type="journal article" date="2022" name="Nat. Plants">
        <title>Genomes of leafy and leafless Platanthera orchids illuminate the evolution of mycoheterotrophy.</title>
        <authorList>
            <person name="Li M.H."/>
            <person name="Liu K.W."/>
            <person name="Li Z."/>
            <person name="Lu H.C."/>
            <person name="Ye Q.L."/>
            <person name="Zhang D."/>
            <person name="Wang J.Y."/>
            <person name="Li Y.F."/>
            <person name="Zhong Z.M."/>
            <person name="Liu X."/>
            <person name="Yu X."/>
            <person name="Liu D.K."/>
            <person name="Tu X.D."/>
            <person name="Liu B."/>
            <person name="Hao Y."/>
            <person name="Liao X.Y."/>
            <person name="Jiang Y.T."/>
            <person name="Sun W.H."/>
            <person name="Chen J."/>
            <person name="Chen Y.Q."/>
            <person name="Ai Y."/>
            <person name="Zhai J.W."/>
            <person name="Wu S.S."/>
            <person name="Zhou Z."/>
            <person name="Hsiao Y.Y."/>
            <person name="Wu W.L."/>
            <person name="Chen Y.Y."/>
            <person name="Lin Y.F."/>
            <person name="Hsu J.L."/>
            <person name="Li C.Y."/>
            <person name="Wang Z.W."/>
            <person name="Zhao X."/>
            <person name="Zhong W.Y."/>
            <person name="Ma X.K."/>
            <person name="Ma L."/>
            <person name="Huang J."/>
            <person name="Chen G.Z."/>
            <person name="Huang M.Z."/>
            <person name="Huang L."/>
            <person name="Peng D.H."/>
            <person name="Luo Y.B."/>
            <person name="Zou S.Q."/>
            <person name="Chen S.P."/>
            <person name="Lan S."/>
            <person name="Tsai W.C."/>
            <person name="Van de Peer Y."/>
            <person name="Liu Z.J."/>
        </authorList>
    </citation>
    <scope>NUCLEOTIDE SEQUENCE [LARGE SCALE GENOMIC DNA]</scope>
    <source>
        <strain evidence="2">Lor288</strain>
    </source>
</reference>
<dbReference type="EMBL" id="JBBWWR010000016">
    <property type="protein sequence ID" value="KAK8948263.1"/>
    <property type="molecule type" value="Genomic_DNA"/>
</dbReference>
<protein>
    <submittedName>
        <fullName evidence="2">Uncharacterized protein</fullName>
    </submittedName>
</protein>
<sequence length="232" mass="25577">MADLHSAKKWVGEMDIASRNCKREKSVAGEGYLRRRCWSRCRRRGPVLFFAGEKYRREKLSEGGVGEERLCRIDPTVSAQLFAAGSELLGHGFPSSQSSSPILSGRIAQGPHRLLYIFSPSTGIRSQWSFGYCPFFEISDLEYVKIVPISLCLSVFVVRFGRIMGACLPLPVLMFVFCYYIVSVALANTLSTSDESPAPPAPAILVVADSYSTIEDNNLAQAPNNSTPTLLQ</sequence>
<organism evidence="2 3">
    <name type="scientific">Platanthera guangdongensis</name>
    <dbReference type="NCBI Taxonomy" id="2320717"/>
    <lineage>
        <taxon>Eukaryota</taxon>
        <taxon>Viridiplantae</taxon>
        <taxon>Streptophyta</taxon>
        <taxon>Embryophyta</taxon>
        <taxon>Tracheophyta</taxon>
        <taxon>Spermatophyta</taxon>
        <taxon>Magnoliopsida</taxon>
        <taxon>Liliopsida</taxon>
        <taxon>Asparagales</taxon>
        <taxon>Orchidaceae</taxon>
        <taxon>Orchidoideae</taxon>
        <taxon>Orchideae</taxon>
        <taxon>Orchidinae</taxon>
        <taxon>Platanthera</taxon>
    </lineage>
</organism>
<evidence type="ECO:0000313" key="3">
    <source>
        <dbReference type="Proteomes" id="UP001412067"/>
    </source>
</evidence>
<keyword evidence="1" id="KW-0812">Transmembrane</keyword>
<comment type="caution">
    <text evidence="2">The sequence shown here is derived from an EMBL/GenBank/DDBJ whole genome shotgun (WGS) entry which is preliminary data.</text>
</comment>
<feature type="transmembrane region" description="Helical" evidence="1">
    <location>
        <begin position="168"/>
        <end position="187"/>
    </location>
</feature>
<accession>A0ABR2LRX0</accession>
<proteinExistence type="predicted"/>
<evidence type="ECO:0000313" key="2">
    <source>
        <dbReference type="EMBL" id="KAK8948263.1"/>
    </source>
</evidence>
<keyword evidence="1" id="KW-0472">Membrane</keyword>
<gene>
    <name evidence="2" type="ORF">KSP40_PGU004444</name>
</gene>
<evidence type="ECO:0000256" key="1">
    <source>
        <dbReference type="SAM" id="Phobius"/>
    </source>
</evidence>
<keyword evidence="3" id="KW-1185">Reference proteome</keyword>
<name>A0ABR2LRX0_9ASPA</name>
<dbReference type="Proteomes" id="UP001412067">
    <property type="component" value="Unassembled WGS sequence"/>
</dbReference>